<evidence type="ECO:0000313" key="3">
    <source>
        <dbReference type="Proteomes" id="UP000552038"/>
    </source>
</evidence>
<accession>A0AAP6ZUF4</accession>
<feature type="compositionally biased region" description="Basic and acidic residues" evidence="1">
    <location>
        <begin position="316"/>
        <end position="337"/>
    </location>
</feature>
<dbReference type="AlphaFoldDB" id="A0AAP6ZUF4"/>
<gene>
    <name evidence="2" type="ORF">HMI46_07445</name>
</gene>
<feature type="compositionally biased region" description="Polar residues" evidence="1">
    <location>
        <begin position="355"/>
        <end position="385"/>
    </location>
</feature>
<feature type="region of interest" description="Disordered" evidence="1">
    <location>
        <begin position="292"/>
        <end position="446"/>
    </location>
</feature>
<name>A0AAP6ZUF4_PAEAL</name>
<evidence type="ECO:0000313" key="2">
    <source>
        <dbReference type="EMBL" id="NOJ70383.1"/>
    </source>
</evidence>
<dbReference type="EMBL" id="JABFOR010000006">
    <property type="protein sequence ID" value="NOJ70383.1"/>
    <property type="molecule type" value="Genomic_DNA"/>
</dbReference>
<organism evidence="2 3">
    <name type="scientific">Paenibacillus alvei</name>
    <name type="common">Bacillus alvei</name>
    <dbReference type="NCBI Taxonomy" id="44250"/>
    <lineage>
        <taxon>Bacteria</taxon>
        <taxon>Bacillati</taxon>
        <taxon>Bacillota</taxon>
        <taxon>Bacilli</taxon>
        <taxon>Bacillales</taxon>
        <taxon>Paenibacillaceae</taxon>
        <taxon>Paenibacillus</taxon>
    </lineage>
</organism>
<feature type="compositionally biased region" description="Acidic residues" evidence="1">
    <location>
        <begin position="298"/>
        <end position="315"/>
    </location>
</feature>
<comment type="caution">
    <text evidence="2">The sequence shown here is derived from an EMBL/GenBank/DDBJ whole genome shotgun (WGS) entry which is preliminary data.</text>
</comment>
<feature type="compositionally biased region" description="Basic and acidic residues" evidence="1">
    <location>
        <begin position="386"/>
        <end position="400"/>
    </location>
</feature>
<dbReference type="Proteomes" id="UP000552038">
    <property type="component" value="Unassembled WGS sequence"/>
</dbReference>
<evidence type="ECO:0000256" key="1">
    <source>
        <dbReference type="SAM" id="MobiDB-lite"/>
    </source>
</evidence>
<feature type="compositionally biased region" description="Polar residues" evidence="1">
    <location>
        <begin position="401"/>
        <end position="415"/>
    </location>
</feature>
<sequence length="446" mass="50533">MEIRLNGKPLCHVAEAMLSDVYHLLGKHSFTFHLNKRNEVLDIVNPLQGCRVVLESRLLEITDRLLYPIRSILTDAGLKVIILESEEERKRLLNESGIWLVAVQDEGTEIATHYFFRHMKQGKKLANLLTMNMLKYSEVPIGAAGLKWKDRLNVQLTMSGQQWTTAEIAYGGFLRLSAEQLSELAYGIARAAAAYFTHLPVIDVMEKLRAMGAESERLIAQEEALRFASSQPDAAPLPEEVEITDDSEHEPEAISSEEDVCSADAIVEWLEEAEDEPWQYEHDNVLDMEHEPDHASGEMEEDENENAGAFEEDADVERNVAESVIDKKTAEDGHDDQIYVARDEDEAPSHRVDTGNISDNDVDSEQQQRQAPSHSVFTWLHTQLAKNEDGSDGNKTREHTSILSYMNQKSLTIKGQTEKSEPSFHLILNQRERKREQNRSSSDQPK</sequence>
<protein>
    <submittedName>
        <fullName evidence="2">Uncharacterized protein</fullName>
    </submittedName>
</protein>
<dbReference type="RefSeq" id="WP_171415864.1">
    <property type="nucleotide sequence ID" value="NZ_JABFOR010000006.1"/>
</dbReference>
<proteinExistence type="predicted"/>
<reference evidence="2 3" key="1">
    <citation type="submission" date="2020-05" db="EMBL/GenBank/DDBJ databases">
        <title>Whole genome sequencing and identification of novel metabolites from Paenibacillus alvei strain JR949.</title>
        <authorList>
            <person name="Rajendhran J."/>
            <person name="Sree Pranav P."/>
            <person name="Mahalakshmi B."/>
            <person name="Karthikeyan R."/>
        </authorList>
    </citation>
    <scope>NUCLEOTIDE SEQUENCE [LARGE SCALE GENOMIC DNA]</scope>
    <source>
        <strain evidence="2 3">JR949</strain>
    </source>
</reference>